<name>A0AAW1M924_SAPOF</name>
<dbReference type="EMBL" id="JBDFQZ010000003">
    <property type="protein sequence ID" value="KAK9742526.1"/>
    <property type="molecule type" value="Genomic_DNA"/>
</dbReference>
<comment type="caution">
    <text evidence="1">The sequence shown here is derived from an EMBL/GenBank/DDBJ whole genome shotgun (WGS) entry which is preliminary data.</text>
</comment>
<dbReference type="PANTHER" id="PTHR33052">
    <property type="entry name" value="DUF4228 DOMAIN PROTEIN-RELATED"/>
    <property type="match status" value="1"/>
</dbReference>
<evidence type="ECO:0000313" key="2">
    <source>
        <dbReference type="Proteomes" id="UP001443914"/>
    </source>
</evidence>
<dbReference type="Pfam" id="PF14009">
    <property type="entry name" value="PADRE"/>
    <property type="match status" value="1"/>
</dbReference>
<gene>
    <name evidence="1" type="ORF">RND81_03G179100</name>
</gene>
<evidence type="ECO:0000313" key="1">
    <source>
        <dbReference type="EMBL" id="KAK9742526.1"/>
    </source>
</evidence>
<sequence>MGNYASCTLGGVNGKHNKVARVILPSGEIKQFNHPTKAAELMLEIPNYFLINSTSLQLGRRISPLIADEDLEFGDVYVMFPMQRVNSIVNAADLAALYLAAKRGSTRAGKVRVVPACSVEVKEVDKVAHESDARQGKAVLEGVEELLSEFQHRRSVSRSKKPLLETIVEEPVYKSRSI</sequence>
<accession>A0AAW1M924</accession>
<dbReference type="InterPro" id="IPR025322">
    <property type="entry name" value="PADRE_dom"/>
</dbReference>
<dbReference type="AlphaFoldDB" id="A0AAW1M924"/>
<proteinExistence type="predicted"/>
<protein>
    <submittedName>
        <fullName evidence="1">Uncharacterized protein</fullName>
    </submittedName>
</protein>
<organism evidence="1 2">
    <name type="scientific">Saponaria officinalis</name>
    <name type="common">Common soapwort</name>
    <name type="synonym">Lychnis saponaria</name>
    <dbReference type="NCBI Taxonomy" id="3572"/>
    <lineage>
        <taxon>Eukaryota</taxon>
        <taxon>Viridiplantae</taxon>
        <taxon>Streptophyta</taxon>
        <taxon>Embryophyta</taxon>
        <taxon>Tracheophyta</taxon>
        <taxon>Spermatophyta</taxon>
        <taxon>Magnoliopsida</taxon>
        <taxon>eudicotyledons</taxon>
        <taxon>Gunneridae</taxon>
        <taxon>Pentapetalae</taxon>
        <taxon>Caryophyllales</taxon>
        <taxon>Caryophyllaceae</taxon>
        <taxon>Caryophylleae</taxon>
        <taxon>Saponaria</taxon>
    </lineage>
</organism>
<reference evidence="1" key="1">
    <citation type="submission" date="2024-03" db="EMBL/GenBank/DDBJ databases">
        <title>WGS assembly of Saponaria officinalis var. Norfolk2.</title>
        <authorList>
            <person name="Jenkins J."/>
            <person name="Shu S."/>
            <person name="Grimwood J."/>
            <person name="Barry K."/>
            <person name="Goodstein D."/>
            <person name="Schmutz J."/>
            <person name="Leebens-Mack J."/>
            <person name="Osbourn A."/>
        </authorList>
    </citation>
    <scope>NUCLEOTIDE SEQUENCE [LARGE SCALE GENOMIC DNA]</scope>
    <source>
        <strain evidence="1">JIC</strain>
    </source>
</reference>
<dbReference type="Proteomes" id="UP001443914">
    <property type="component" value="Unassembled WGS sequence"/>
</dbReference>
<keyword evidence="2" id="KW-1185">Reference proteome</keyword>